<organism evidence="1 2">
    <name type="scientific">Actinomadura litoris</name>
    <dbReference type="NCBI Taxonomy" id="2678616"/>
    <lineage>
        <taxon>Bacteria</taxon>
        <taxon>Bacillati</taxon>
        <taxon>Actinomycetota</taxon>
        <taxon>Actinomycetes</taxon>
        <taxon>Streptosporangiales</taxon>
        <taxon>Thermomonosporaceae</taxon>
        <taxon>Actinomadura</taxon>
    </lineage>
</organism>
<comment type="caution">
    <text evidence="1">The sequence shown here is derived from an EMBL/GenBank/DDBJ whole genome shotgun (WGS) entry which is preliminary data.</text>
</comment>
<accession>A0A7K1L898</accession>
<sequence length="89" mass="9772">MSGYHEILLAASAVQTVRAIHRDDPGSAEFVLNSLEYLSTDVDSGALRTIDKEAGLLTTTIGDFDALCWLRQDEMSIIVLAVSRRRHPA</sequence>
<dbReference type="Proteomes" id="UP000432015">
    <property type="component" value="Unassembled WGS sequence"/>
</dbReference>
<protein>
    <submittedName>
        <fullName evidence="1">Uncharacterized protein</fullName>
    </submittedName>
</protein>
<reference evidence="1 2" key="1">
    <citation type="submission" date="2019-11" db="EMBL/GenBank/DDBJ databases">
        <authorList>
            <person name="Cao P."/>
        </authorList>
    </citation>
    <scope>NUCLEOTIDE SEQUENCE [LARGE SCALE GENOMIC DNA]</scope>
    <source>
        <strain evidence="1 2">NEAU-AAG5</strain>
    </source>
</reference>
<dbReference type="AlphaFoldDB" id="A0A7K1L898"/>
<keyword evidence="2" id="KW-1185">Reference proteome</keyword>
<proteinExistence type="predicted"/>
<gene>
    <name evidence="1" type="ORF">GNZ18_28115</name>
</gene>
<dbReference type="RefSeq" id="WP_156219571.1">
    <property type="nucleotide sequence ID" value="NZ_WOFH01000011.1"/>
</dbReference>
<evidence type="ECO:0000313" key="2">
    <source>
        <dbReference type="Proteomes" id="UP000432015"/>
    </source>
</evidence>
<evidence type="ECO:0000313" key="1">
    <source>
        <dbReference type="EMBL" id="MUN40436.1"/>
    </source>
</evidence>
<dbReference type="EMBL" id="WOFH01000011">
    <property type="protein sequence ID" value="MUN40436.1"/>
    <property type="molecule type" value="Genomic_DNA"/>
</dbReference>
<name>A0A7K1L898_9ACTN</name>